<dbReference type="Gene3D" id="3.40.50.300">
    <property type="entry name" value="P-loop containing nucleotide triphosphate hydrolases"/>
    <property type="match status" value="2"/>
</dbReference>
<keyword evidence="1" id="KW-0175">Coiled coil</keyword>
<sequence>MMSITKLVIYGFGKHENVTIDLKGGINVLYGPNEAGKTTIRQFILHTLFGFPQRGSSLLRYEPKAGGAYGGQVHVADSEFGSCVIERIAGRSAGKVTVRYPDGSREEGEEALTRLLRGYDRQSFESIFSFSLLQLQEIGKMNEEELGQALIASGTTGAEDLAGFRARLDKEMDGLFKKSGRVPEMNVLLNELRQTEAEIGEYRKKSDAYAPMKKRAAEIDVLLKKAEEEEAALSSDQEQLAVLRQAAPLEVERLQSQEELRAIGDAPFPADGIRRYEALKDRKIATDAAISNLQERIAAIRRELPEEPDTERLSRIRSILAEEAVWHDSRSMESNAEQSLRELAGIKDRLLARLGLDDEETAVRADASIRKEEELHTLSEAYDRALRNLERQDERIAEKASEASQVADERTALEASGPDDSEIEWASKWPSLRKRLAAAEAKQSAESSNNRQPILILAGLAALIIAMAIYSENLLLAAAGVAAGAAAAFLLLKQGGADTLTEDERQLLSRYGGREEELDRRAERVGRHFTELDRLIEADERLRGMMTELRISRKTAAENLDDAEKRLGTFLEAYGIKGKLPAAIVPELFRLVRELQETVRRIRSEQEKRDGASLTAGSIRSRAHEVIGHPVADPLLFSSLKESERDLLQTAEKRNRLLAEEEKLKEERAEAESLTAAFGEEIGSLFAAAAATGEPDFYEAAQRSARKTVLQEALGRIEGQLRQIGVSPSADIPPIEALVRRMDVNRDALQAIAEERSGLIKEQAELEARMGHLVADSAYDALLQEFEQKKAAFRELAVAWAARKAAVSAIDGATGRLKEQKLPDVITRASEWFGELTGGAYAALVLSEDGQVGSEAANGMRFGLHELSQATKEQAYISMRLSLAASLLESAPFPIIMDDPFVHFDQARLGNMINLLEELKINHQFLYFTCHREMAGAFKEAAVIEVAGTGSERGVLR</sequence>
<gene>
    <name evidence="4" type="ORF">SAMN04488127_2890</name>
</gene>
<evidence type="ECO:0000313" key="4">
    <source>
        <dbReference type="EMBL" id="SEJ80817.1"/>
    </source>
</evidence>
<dbReference type="OrthoDB" id="9764467at2"/>
<accession>A0A1H7BWV9</accession>
<dbReference type="AlphaFoldDB" id="A0A1H7BWV9"/>
<dbReference type="InterPro" id="IPR027417">
    <property type="entry name" value="P-loop_NTPase"/>
</dbReference>
<dbReference type="Proteomes" id="UP000199200">
    <property type="component" value="Unassembled WGS sequence"/>
</dbReference>
<feature type="coiled-coil region" evidence="1">
    <location>
        <begin position="185"/>
        <end position="246"/>
    </location>
</feature>
<evidence type="ECO:0000313" key="5">
    <source>
        <dbReference type="Proteomes" id="UP000199200"/>
    </source>
</evidence>
<feature type="compositionally biased region" description="Basic and acidic residues" evidence="2">
    <location>
        <begin position="397"/>
        <end position="412"/>
    </location>
</feature>
<dbReference type="EMBL" id="FNZF01000007">
    <property type="protein sequence ID" value="SEJ80817.1"/>
    <property type="molecule type" value="Genomic_DNA"/>
</dbReference>
<feature type="region of interest" description="Disordered" evidence="2">
    <location>
        <begin position="397"/>
        <end position="424"/>
    </location>
</feature>
<protein>
    <submittedName>
        <fullName evidence="4">Uncharacterized protein YhaN</fullName>
    </submittedName>
</protein>
<reference evidence="5" key="1">
    <citation type="submission" date="2016-10" db="EMBL/GenBank/DDBJ databases">
        <authorList>
            <person name="Varghese N."/>
            <person name="Submissions S."/>
        </authorList>
    </citation>
    <scope>NUCLEOTIDE SEQUENCE [LARGE SCALE GENOMIC DNA]</scope>
    <source>
        <strain evidence="5">CGMCC 1.6763</strain>
    </source>
</reference>
<evidence type="ECO:0000256" key="2">
    <source>
        <dbReference type="SAM" id="MobiDB-lite"/>
    </source>
</evidence>
<evidence type="ECO:0000259" key="3">
    <source>
        <dbReference type="Pfam" id="PF13514"/>
    </source>
</evidence>
<evidence type="ECO:0000256" key="1">
    <source>
        <dbReference type="SAM" id="Coils"/>
    </source>
</evidence>
<feature type="coiled-coil region" evidence="1">
    <location>
        <begin position="640"/>
        <end position="677"/>
    </location>
</feature>
<dbReference type="PANTHER" id="PTHR41259:SF1">
    <property type="entry name" value="DOUBLE-STRAND BREAK REPAIR RAD50 ATPASE, PUTATIVE-RELATED"/>
    <property type="match status" value="1"/>
</dbReference>
<dbReference type="SUPFAM" id="SSF52540">
    <property type="entry name" value="P-loop containing nucleoside triphosphate hydrolases"/>
    <property type="match status" value="1"/>
</dbReference>
<dbReference type="PANTHER" id="PTHR41259">
    <property type="entry name" value="DOUBLE-STRAND BREAK REPAIR RAD50 ATPASE, PUTATIVE-RELATED"/>
    <property type="match status" value="1"/>
</dbReference>
<feature type="domain" description="YhaN AAA" evidence="3">
    <location>
        <begin position="2"/>
        <end position="203"/>
    </location>
</feature>
<dbReference type="RefSeq" id="WP_092055678.1">
    <property type="nucleotide sequence ID" value="NZ_FNZF01000007.1"/>
</dbReference>
<dbReference type="STRING" id="426757.SAMN04488127_2890"/>
<dbReference type="Pfam" id="PF13514">
    <property type="entry name" value="AAA_27"/>
    <property type="match status" value="1"/>
</dbReference>
<name>A0A1H7BWV9_9BACL</name>
<keyword evidence="5" id="KW-1185">Reference proteome</keyword>
<dbReference type="InterPro" id="IPR038734">
    <property type="entry name" value="YhaN_AAA"/>
</dbReference>
<organism evidence="4 5">
    <name type="scientific">Bhargavaea ginsengi</name>
    <dbReference type="NCBI Taxonomy" id="426757"/>
    <lineage>
        <taxon>Bacteria</taxon>
        <taxon>Bacillati</taxon>
        <taxon>Bacillota</taxon>
        <taxon>Bacilli</taxon>
        <taxon>Bacillales</taxon>
        <taxon>Caryophanaceae</taxon>
        <taxon>Bhargavaea</taxon>
    </lineage>
</organism>
<proteinExistence type="predicted"/>